<evidence type="ECO:0008006" key="3">
    <source>
        <dbReference type="Google" id="ProtNLM"/>
    </source>
</evidence>
<dbReference type="STRING" id="1220578.FPE01S_01_08290"/>
<sequence length="261" mass="29368">MLPFTGMAQTDSFPLVSVVGKDLADFRIDNLGNYYLLSQKGELKKLSATGDSVAVFNDVRRFGKLYAMDVSNPLKLILFYRDFGTVVVLDRLLNRRNTIDMRKQQILQAKAVAQSYDNGVWVYDEIDAKLKRLDDNGNVIGETVDFRNVFDDPPSPEQIADADRLVYLYDPNKGLFVLDYFGSVRNKVALLGWTDFQVIGKKVIGRKGTLLESYVPGALQLQEIAMPAQLTGVQKMQVTIDKLYCLKDGSLFIYALNNLSK</sequence>
<evidence type="ECO:0000313" key="2">
    <source>
        <dbReference type="Proteomes" id="UP000033121"/>
    </source>
</evidence>
<organism evidence="1 2">
    <name type="scientific">Flavihumibacter petaseus NBRC 106054</name>
    <dbReference type="NCBI Taxonomy" id="1220578"/>
    <lineage>
        <taxon>Bacteria</taxon>
        <taxon>Pseudomonadati</taxon>
        <taxon>Bacteroidota</taxon>
        <taxon>Chitinophagia</taxon>
        <taxon>Chitinophagales</taxon>
        <taxon>Chitinophagaceae</taxon>
        <taxon>Flavihumibacter</taxon>
    </lineage>
</organism>
<dbReference type="Proteomes" id="UP000033121">
    <property type="component" value="Unassembled WGS sequence"/>
</dbReference>
<proteinExistence type="predicted"/>
<dbReference type="EMBL" id="BBWV01000001">
    <property type="protein sequence ID" value="GAO41815.1"/>
    <property type="molecule type" value="Genomic_DNA"/>
</dbReference>
<accession>A0A0E9MXG0</accession>
<reference evidence="1 2" key="1">
    <citation type="submission" date="2015-04" db="EMBL/GenBank/DDBJ databases">
        <title>Whole genome shotgun sequence of Flavihumibacter petaseus NBRC 106054.</title>
        <authorList>
            <person name="Miyazawa S."/>
            <person name="Hosoyama A."/>
            <person name="Hashimoto M."/>
            <person name="Noguchi M."/>
            <person name="Tsuchikane K."/>
            <person name="Ohji S."/>
            <person name="Yamazoe A."/>
            <person name="Ichikawa N."/>
            <person name="Kimura A."/>
            <person name="Fujita N."/>
        </authorList>
    </citation>
    <scope>NUCLEOTIDE SEQUENCE [LARGE SCALE GENOMIC DNA]</scope>
    <source>
        <strain evidence="1 2">NBRC 106054</strain>
    </source>
</reference>
<protein>
    <recommendedName>
        <fullName evidence="3">Phytase-like domain-containing protein</fullName>
    </recommendedName>
</protein>
<dbReference type="AlphaFoldDB" id="A0A0E9MXG0"/>
<comment type="caution">
    <text evidence="1">The sequence shown here is derived from an EMBL/GenBank/DDBJ whole genome shotgun (WGS) entry which is preliminary data.</text>
</comment>
<keyword evidence="2" id="KW-1185">Reference proteome</keyword>
<evidence type="ECO:0000313" key="1">
    <source>
        <dbReference type="EMBL" id="GAO41815.1"/>
    </source>
</evidence>
<name>A0A0E9MXG0_9BACT</name>
<gene>
    <name evidence="1" type="ORF">FPE01S_01_08290</name>
</gene>